<comment type="caution">
    <text evidence="2">The sequence shown here is derived from an EMBL/GenBank/DDBJ whole genome shotgun (WGS) entry which is preliminary data.</text>
</comment>
<sequence>MSLTQSPAPMAPQFPPIGHGFEPPLREDIRPKVILCVAASDAHVVGNHMIAMFLRDNGFEVVNLGAATPIEEIMDAHQKHPDVIAIIIGSLNGHAADDLAGLGIAKRDYQVRCPVFLGGNLSVGSRKTSREVDQLLSDGVNEIVNDPEKLLIKLKQLASGASASVPQLPVQTAQQGTF</sequence>
<dbReference type="GO" id="GO:0046872">
    <property type="term" value="F:metal ion binding"/>
    <property type="evidence" value="ECO:0007669"/>
    <property type="project" value="InterPro"/>
</dbReference>
<dbReference type="EMBL" id="VLLF01000001">
    <property type="protein sequence ID" value="TWI92662.1"/>
    <property type="molecule type" value="Genomic_DNA"/>
</dbReference>
<dbReference type="RefSeq" id="WP_208994851.1">
    <property type="nucleotide sequence ID" value="NZ_SMLY01000087.1"/>
</dbReference>
<dbReference type="PROSITE" id="PS51332">
    <property type="entry name" value="B12_BINDING"/>
    <property type="match status" value="1"/>
</dbReference>
<organism evidence="2 3">
    <name type="scientific">Roseibium hamelinense</name>
    <dbReference type="NCBI Taxonomy" id="150831"/>
    <lineage>
        <taxon>Bacteria</taxon>
        <taxon>Pseudomonadati</taxon>
        <taxon>Pseudomonadota</taxon>
        <taxon>Alphaproteobacteria</taxon>
        <taxon>Hyphomicrobiales</taxon>
        <taxon>Stappiaceae</taxon>
        <taxon>Roseibium</taxon>
    </lineage>
</organism>
<evidence type="ECO:0000313" key="2">
    <source>
        <dbReference type="EMBL" id="TWI92662.1"/>
    </source>
</evidence>
<name>A0A562TGF5_9HYPH</name>
<dbReference type="InterPro" id="IPR036724">
    <property type="entry name" value="Cobalamin-bd_sf"/>
</dbReference>
<dbReference type="Pfam" id="PF02310">
    <property type="entry name" value="B12-binding"/>
    <property type="match status" value="1"/>
</dbReference>
<proteinExistence type="predicted"/>
<dbReference type="GO" id="GO:0031419">
    <property type="term" value="F:cobalamin binding"/>
    <property type="evidence" value="ECO:0007669"/>
    <property type="project" value="InterPro"/>
</dbReference>
<gene>
    <name evidence="2" type="ORF">JM93_00205</name>
</gene>
<keyword evidence="3" id="KW-1185">Reference proteome</keyword>
<feature type="domain" description="B12-binding" evidence="1">
    <location>
        <begin position="30"/>
        <end position="164"/>
    </location>
</feature>
<reference evidence="2 3" key="1">
    <citation type="submission" date="2019-07" db="EMBL/GenBank/DDBJ databases">
        <title>Genomic Encyclopedia of Archaeal and Bacterial Type Strains, Phase II (KMG-II): from individual species to whole genera.</title>
        <authorList>
            <person name="Goeker M."/>
        </authorList>
    </citation>
    <scope>NUCLEOTIDE SEQUENCE [LARGE SCALE GENOMIC DNA]</scope>
    <source>
        <strain evidence="2 3">ATCC BAA-252</strain>
    </source>
</reference>
<dbReference type="SUPFAM" id="SSF52242">
    <property type="entry name" value="Cobalamin (vitamin B12)-binding domain"/>
    <property type="match status" value="1"/>
</dbReference>
<dbReference type="InterPro" id="IPR006158">
    <property type="entry name" value="Cobalamin-bd"/>
</dbReference>
<dbReference type="Gene3D" id="3.40.50.280">
    <property type="entry name" value="Cobalamin-binding domain"/>
    <property type="match status" value="1"/>
</dbReference>
<protein>
    <submittedName>
        <fullName evidence="2">Methylaspartate mutase sigma subunit</fullName>
    </submittedName>
</protein>
<dbReference type="Proteomes" id="UP000320593">
    <property type="component" value="Unassembled WGS sequence"/>
</dbReference>
<evidence type="ECO:0000313" key="3">
    <source>
        <dbReference type="Proteomes" id="UP000320593"/>
    </source>
</evidence>
<dbReference type="AlphaFoldDB" id="A0A562TGF5"/>
<evidence type="ECO:0000259" key="1">
    <source>
        <dbReference type="PROSITE" id="PS51332"/>
    </source>
</evidence>
<accession>A0A562TGF5</accession>